<keyword evidence="2" id="KW-1185">Reference proteome</keyword>
<reference evidence="1 2" key="1">
    <citation type="submission" date="2021-05" db="EMBL/GenBank/DDBJ databases">
        <title>Bacteria Genome sequencing.</title>
        <authorList>
            <person name="Takabe Y."/>
            <person name="Nakajima Y."/>
            <person name="Suzuki S."/>
            <person name="Shiozaki T."/>
        </authorList>
    </citation>
    <scope>NUCLEOTIDE SEQUENCE [LARGE SCALE GENOMIC DNA]</scope>
    <source>
        <strain evidence="1 2">AI_62</strain>
    </source>
</reference>
<name>A0ABQ4NPT5_9RHOB</name>
<dbReference type="RefSeq" id="WP_220749923.1">
    <property type="nucleotide sequence ID" value="NZ_BPFH01000006.1"/>
</dbReference>
<dbReference type="Pfam" id="PF20086">
    <property type="entry name" value="DUF6478"/>
    <property type="match status" value="1"/>
</dbReference>
<organism evidence="1 2">
    <name type="scientific">Jannaschia pagri</name>
    <dbReference type="NCBI Taxonomy" id="2829797"/>
    <lineage>
        <taxon>Bacteria</taxon>
        <taxon>Pseudomonadati</taxon>
        <taxon>Pseudomonadota</taxon>
        <taxon>Alphaproteobacteria</taxon>
        <taxon>Rhodobacterales</taxon>
        <taxon>Roseobacteraceae</taxon>
        <taxon>Jannaschia</taxon>
    </lineage>
</organism>
<sequence length="258" mass="27770">MRNPLPDLLQALRSRRAVRRWQRAAGAGRAMTHGQLARIAPQARAVGAAANSLTEAADRRLLGPGIGQDGIERPPQCDWAWRAGPWAARMSPATLVGVQGGTPVGAGARLFHDCPLAEITVRQTSVTTAGVPAPFVLSLDALAFEGSFLSLAIDLPTEAVASLTRSHIVCVTTRMHMERRAEVFVRLNLSHGPNTDQMVSEVTPGSDGPVVSEFDLGFETFNPARLKAAWIDLIFDTPAMNRVVLEDVTVTRRPRAAL</sequence>
<dbReference type="InterPro" id="IPR045514">
    <property type="entry name" value="DUF6478"/>
</dbReference>
<dbReference type="EMBL" id="BPFH01000006">
    <property type="protein sequence ID" value="GIT96424.1"/>
    <property type="molecule type" value="Genomic_DNA"/>
</dbReference>
<dbReference type="Proteomes" id="UP000786693">
    <property type="component" value="Unassembled WGS sequence"/>
</dbReference>
<gene>
    <name evidence="1" type="ORF">JANAI62_30470</name>
</gene>
<protein>
    <submittedName>
        <fullName evidence="1">Uncharacterized protein</fullName>
    </submittedName>
</protein>
<proteinExistence type="predicted"/>
<evidence type="ECO:0000313" key="2">
    <source>
        <dbReference type="Proteomes" id="UP000786693"/>
    </source>
</evidence>
<comment type="caution">
    <text evidence="1">The sequence shown here is derived from an EMBL/GenBank/DDBJ whole genome shotgun (WGS) entry which is preliminary data.</text>
</comment>
<evidence type="ECO:0000313" key="1">
    <source>
        <dbReference type="EMBL" id="GIT96424.1"/>
    </source>
</evidence>
<accession>A0ABQ4NPT5</accession>